<dbReference type="EMBL" id="CAMKVN010002488">
    <property type="protein sequence ID" value="CAI2181334.1"/>
    <property type="molecule type" value="Genomic_DNA"/>
</dbReference>
<protein>
    <submittedName>
        <fullName evidence="1">15469_t:CDS:1</fullName>
    </submittedName>
</protein>
<evidence type="ECO:0000313" key="1">
    <source>
        <dbReference type="EMBL" id="CAI2181334.1"/>
    </source>
</evidence>
<dbReference type="Proteomes" id="UP001153678">
    <property type="component" value="Unassembled WGS sequence"/>
</dbReference>
<evidence type="ECO:0000313" key="2">
    <source>
        <dbReference type="Proteomes" id="UP001153678"/>
    </source>
</evidence>
<name>A0A9W4SW78_9GLOM</name>
<comment type="caution">
    <text evidence="1">The sequence shown here is derived from an EMBL/GenBank/DDBJ whole genome shotgun (WGS) entry which is preliminary data.</text>
</comment>
<reference evidence="1" key="1">
    <citation type="submission" date="2022-08" db="EMBL/GenBank/DDBJ databases">
        <authorList>
            <person name="Kallberg Y."/>
            <person name="Tangrot J."/>
            <person name="Rosling A."/>
        </authorList>
    </citation>
    <scope>NUCLEOTIDE SEQUENCE</scope>
    <source>
        <strain evidence="1">Wild A</strain>
    </source>
</reference>
<sequence length="246" mass="28509">MSKKPHSGKSPHKWTGYFYISNEKQNKTYKTAKCLACINANDPSLIVEEMNNKREKCRNHLRDCLRFKAQFNEEEWASIYASILQEQEDDHYDDNQDATSLVSTLPSIDSTRSLSTQFTQPTQPTFTDTQPSNDSILFYMPRQLTTESTKHWYNLVLRATVSCDESRSISENEASENDEDQASSEDIKLTWRTTIQHWIVLVNEEISDDIDQDNYNIIFNIPTSEGVHPAYDQNSKWRLSELFSEG</sequence>
<dbReference type="AlphaFoldDB" id="A0A9W4SW78"/>
<keyword evidence="2" id="KW-1185">Reference proteome</keyword>
<organism evidence="1 2">
    <name type="scientific">Funneliformis geosporum</name>
    <dbReference type="NCBI Taxonomy" id="1117311"/>
    <lineage>
        <taxon>Eukaryota</taxon>
        <taxon>Fungi</taxon>
        <taxon>Fungi incertae sedis</taxon>
        <taxon>Mucoromycota</taxon>
        <taxon>Glomeromycotina</taxon>
        <taxon>Glomeromycetes</taxon>
        <taxon>Glomerales</taxon>
        <taxon>Glomeraceae</taxon>
        <taxon>Funneliformis</taxon>
    </lineage>
</organism>
<gene>
    <name evidence="1" type="ORF">FWILDA_LOCUS10033</name>
</gene>
<dbReference type="OrthoDB" id="2436760at2759"/>
<proteinExistence type="predicted"/>
<accession>A0A9W4SW78</accession>